<sequence>MTHQQSTFSSRSGCRIYTQNWQPVGTPKGVLILVHGLAEHSNRYVGIAQFFTQQGYAVYALDHEGHGHSQGLRGYINHFDDFLDTLNQYCDDVAKLHPDQKLFLIGHSMGGVIATAYLLQHQQKIAGCILSGAALSASELLNPVTKIVLRVLSALFPKLPMLQLEANDVCHDPEVVEAYRNDPRVFTGKIRARLVNEILRTGDHALKNAADITIPMLILHGGDDKMAPPSGSEKLYAGISSKDKTLTIYPGLYHEIFLEPQKLEIYAEIHEWLEQKL</sequence>
<dbReference type="Gene3D" id="3.40.50.1820">
    <property type="entry name" value="alpha/beta hydrolase"/>
    <property type="match status" value="1"/>
</dbReference>
<dbReference type="Proteomes" id="UP000439591">
    <property type="component" value="Unassembled WGS sequence"/>
</dbReference>
<evidence type="ECO:0000313" key="6">
    <source>
        <dbReference type="EMBL" id="CAA0110025.1"/>
    </source>
</evidence>
<dbReference type="RefSeq" id="WP_159269861.1">
    <property type="nucleotide sequence ID" value="NZ_CACSIK010000003.1"/>
</dbReference>
<evidence type="ECO:0000313" key="9">
    <source>
        <dbReference type="Proteomes" id="UP000435877"/>
    </source>
</evidence>
<evidence type="ECO:0000313" key="7">
    <source>
        <dbReference type="EMBL" id="CAA0117977.1"/>
    </source>
</evidence>
<name>A0A5S9PY02_9GAMM</name>
<dbReference type="OrthoDB" id="9806902at2"/>
<feature type="domain" description="Serine aminopeptidase S33" evidence="5">
    <location>
        <begin position="26"/>
        <end position="261"/>
    </location>
</feature>
<dbReference type="GO" id="GO:0047372">
    <property type="term" value="F:monoacylglycerol lipase activity"/>
    <property type="evidence" value="ECO:0007669"/>
    <property type="project" value="UniProtKB-EC"/>
</dbReference>
<dbReference type="Proteomes" id="UP000435877">
    <property type="component" value="Unassembled WGS sequence"/>
</dbReference>
<dbReference type="PRINTS" id="PR00111">
    <property type="entry name" value="ABHYDROLASE"/>
</dbReference>
<dbReference type="InterPro" id="IPR051044">
    <property type="entry name" value="MAG_DAG_Lipase"/>
</dbReference>
<dbReference type="EMBL" id="CACSIM010000006">
    <property type="protein sequence ID" value="CAA0117977.1"/>
    <property type="molecule type" value="Genomic_DNA"/>
</dbReference>
<proteinExistence type="inferred from homology"/>
<evidence type="ECO:0000256" key="3">
    <source>
        <dbReference type="ARBA" id="ARBA00013254"/>
    </source>
</evidence>
<dbReference type="EC" id="3.1.1.23" evidence="3"/>
<dbReference type="PANTHER" id="PTHR11614">
    <property type="entry name" value="PHOSPHOLIPASE-RELATED"/>
    <property type="match status" value="1"/>
</dbReference>
<evidence type="ECO:0000256" key="2">
    <source>
        <dbReference type="ARBA" id="ARBA00008645"/>
    </source>
</evidence>
<comment type="catalytic activity">
    <reaction evidence="1">
        <text>Hydrolyzes glycerol monoesters of long-chain fatty acids.</text>
        <dbReference type="EC" id="3.1.1.23"/>
    </reaction>
</comment>
<protein>
    <recommendedName>
        <fullName evidence="4">Monoacylglycerol lipase</fullName>
        <ecNumber evidence="3">3.1.1.23</ecNumber>
    </recommendedName>
</protein>
<dbReference type="InterPro" id="IPR029058">
    <property type="entry name" value="AB_hydrolase_fold"/>
</dbReference>
<evidence type="ECO:0000313" key="8">
    <source>
        <dbReference type="EMBL" id="CAA0121820.1"/>
    </source>
</evidence>
<dbReference type="Pfam" id="PF12146">
    <property type="entry name" value="Hydrolase_4"/>
    <property type="match status" value="1"/>
</dbReference>
<comment type="similarity">
    <text evidence="2">Belongs to the AB hydrolase superfamily.</text>
</comment>
<dbReference type="InterPro" id="IPR022742">
    <property type="entry name" value="Hydrolase_4"/>
</dbReference>
<dbReference type="InterPro" id="IPR000073">
    <property type="entry name" value="AB_hydrolase_1"/>
</dbReference>
<keyword evidence="6" id="KW-0378">Hydrolase</keyword>
<dbReference type="EMBL" id="CACSIK010000003">
    <property type="protein sequence ID" value="CAA0110025.1"/>
    <property type="molecule type" value="Genomic_DNA"/>
</dbReference>
<dbReference type="AlphaFoldDB" id="A0A5S9PY02"/>
<organism evidence="6 9">
    <name type="scientific">Zhongshania aliphaticivorans</name>
    <dbReference type="NCBI Taxonomy" id="1470434"/>
    <lineage>
        <taxon>Bacteria</taxon>
        <taxon>Pseudomonadati</taxon>
        <taxon>Pseudomonadota</taxon>
        <taxon>Gammaproteobacteria</taxon>
        <taxon>Cellvibrionales</taxon>
        <taxon>Spongiibacteraceae</taxon>
        <taxon>Zhongshania</taxon>
    </lineage>
</organism>
<keyword evidence="9" id="KW-1185">Reference proteome</keyword>
<evidence type="ECO:0000256" key="1">
    <source>
        <dbReference type="ARBA" id="ARBA00001613"/>
    </source>
</evidence>
<evidence type="ECO:0000256" key="4">
    <source>
        <dbReference type="ARBA" id="ARBA00071261"/>
    </source>
</evidence>
<dbReference type="EMBL" id="CACSIM010000008">
    <property type="protein sequence ID" value="CAA0121820.1"/>
    <property type="molecule type" value="Genomic_DNA"/>
</dbReference>
<evidence type="ECO:0000313" key="10">
    <source>
        <dbReference type="Proteomes" id="UP000439591"/>
    </source>
</evidence>
<gene>
    <name evidence="6" type="ORF">IHBHHGIJ_03156</name>
    <name evidence="7" type="ORF">KFEGEMFD_03369</name>
    <name evidence="8" type="ORF">KFEGEMFD_03901</name>
</gene>
<evidence type="ECO:0000259" key="5">
    <source>
        <dbReference type="Pfam" id="PF12146"/>
    </source>
</evidence>
<dbReference type="SUPFAM" id="SSF53474">
    <property type="entry name" value="alpha/beta-Hydrolases"/>
    <property type="match status" value="1"/>
</dbReference>
<accession>A0A5S9PY02</accession>
<dbReference type="FunFam" id="3.40.50.1820:FF:000117">
    <property type="entry name" value="Monoglyceride lipase, putative"/>
    <property type="match status" value="1"/>
</dbReference>
<reference evidence="9 10" key="1">
    <citation type="submission" date="2019-11" db="EMBL/GenBank/DDBJ databases">
        <authorList>
            <person name="Holert J."/>
        </authorList>
    </citation>
    <scope>NUCLEOTIDE SEQUENCE [LARGE SCALE GENOMIC DNA]</scope>
    <source>
        <strain evidence="7">BC3_2A</strain>
        <strain evidence="6">SB11_1A</strain>
    </source>
</reference>